<evidence type="ECO:0000313" key="2">
    <source>
        <dbReference type="EMBL" id="NJP45544.1"/>
    </source>
</evidence>
<proteinExistence type="predicted"/>
<dbReference type="Gene3D" id="3.40.50.1820">
    <property type="entry name" value="alpha/beta hydrolase"/>
    <property type="match status" value="1"/>
</dbReference>
<dbReference type="Pfam" id="PF12697">
    <property type="entry name" value="Abhydrolase_6"/>
    <property type="match status" value="1"/>
</dbReference>
<comment type="caution">
    <text evidence="2">The sequence shown here is derived from an EMBL/GenBank/DDBJ whole genome shotgun (WGS) entry which is preliminary data.</text>
</comment>
<dbReference type="InterPro" id="IPR000073">
    <property type="entry name" value="AB_hydrolase_1"/>
</dbReference>
<dbReference type="GO" id="GO:0016787">
    <property type="term" value="F:hydrolase activity"/>
    <property type="evidence" value="ECO:0007669"/>
    <property type="project" value="UniProtKB-KW"/>
</dbReference>
<dbReference type="RefSeq" id="WP_167984391.1">
    <property type="nucleotide sequence ID" value="NZ_JAATEJ010000015.1"/>
</dbReference>
<evidence type="ECO:0000313" key="3">
    <source>
        <dbReference type="Proteomes" id="UP000734511"/>
    </source>
</evidence>
<sequence length="309" mass="31067">MNNPDGHSSVAGGTATAGEPYAGASAEEAFLALDGGEVHVLQDGPQDAPALLLIHGSASSARTWDAMVPALAAAHRVIRLDQLGHGLSAKPAEGGYGIEEQAGRAAAVLDRLGVARAVVAGHSGGGFVAVALAEQRPELVSALALVGTGPRLDAFTARAGGGIGPEQWPPDDEQIRRFASSGFHPGFAVPQELVDELRGMAFHAFAATAQASLAYLGRRPIPERLASLGKPVQVVYGELDARWEPASFAGYAAVPGARLDALPHCGHTPVLEDPAGTAALLLDFTAGLAAGAAGAAGPVGAAGQDAPGD</sequence>
<protein>
    <submittedName>
        <fullName evidence="2">Alpha/beta fold hydrolase</fullName>
    </submittedName>
</protein>
<keyword evidence="3" id="KW-1185">Reference proteome</keyword>
<dbReference type="InterPro" id="IPR050266">
    <property type="entry name" value="AB_hydrolase_sf"/>
</dbReference>
<accession>A0ABX0ZNS1</accession>
<dbReference type="InterPro" id="IPR029058">
    <property type="entry name" value="AB_hydrolase_fold"/>
</dbReference>
<dbReference type="SUPFAM" id="SSF53474">
    <property type="entry name" value="alpha/beta-Hydrolases"/>
    <property type="match status" value="1"/>
</dbReference>
<dbReference type="PANTHER" id="PTHR43798">
    <property type="entry name" value="MONOACYLGLYCEROL LIPASE"/>
    <property type="match status" value="1"/>
</dbReference>
<feature type="domain" description="AB hydrolase-1" evidence="1">
    <location>
        <begin position="51"/>
        <end position="279"/>
    </location>
</feature>
<name>A0ABX0ZNS1_9ACTN</name>
<organism evidence="2 3">
    <name type="scientific">Actinacidiphila epipremni</name>
    <dbReference type="NCBI Taxonomy" id="2053013"/>
    <lineage>
        <taxon>Bacteria</taxon>
        <taxon>Bacillati</taxon>
        <taxon>Actinomycetota</taxon>
        <taxon>Actinomycetes</taxon>
        <taxon>Kitasatosporales</taxon>
        <taxon>Streptomycetaceae</taxon>
        <taxon>Actinacidiphila</taxon>
    </lineage>
</organism>
<keyword evidence="2" id="KW-0378">Hydrolase</keyword>
<dbReference type="PRINTS" id="PR00111">
    <property type="entry name" value="ABHYDROLASE"/>
</dbReference>
<dbReference type="Proteomes" id="UP000734511">
    <property type="component" value="Unassembled WGS sequence"/>
</dbReference>
<dbReference type="EMBL" id="JAATEJ010000015">
    <property type="protein sequence ID" value="NJP45544.1"/>
    <property type="molecule type" value="Genomic_DNA"/>
</dbReference>
<gene>
    <name evidence="2" type="ORF">HCN08_19370</name>
</gene>
<dbReference type="PANTHER" id="PTHR43798:SF33">
    <property type="entry name" value="HYDROLASE, PUTATIVE (AFU_ORTHOLOGUE AFUA_2G14860)-RELATED"/>
    <property type="match status" value="1"/>
</dbReference>
<reference evidence="2 3" key="1">
    <citation type="submission" date="2020-03" db="EMBL/GenBank/DDBJ databases">
        <title>WGS of actinomycetes isolated from Thailand.</title>
        <authorList>
            <person name="Thawai C."/>
        </authorList>
    </citation>
    <scope>NUCLEOTIDE SEQUENCE [LARGE SCALE GENOMIC DNA]</scope>
    <source>
        <strain evidence="2 3">PRB2-1</strain>
    </source>
</reference>
<evidence type="ECO:0000259" key="1">
    <source>
        <dbReference type="Pfam" id="PF12697"/>
    </source>
</evidence>